<protein>
    <submittedName>
        <fullName evidence="1">Uncharacterized protein</fullName>
    </submittedName>
</protein>
<accession>A0ACB9RQJ7</accession>
<gene>
    <name evidence="1" type="ORF">MLD38_006856</name>
</gene>
<evidence type="ECO:0000313" key="1">
    <source>
        <dbReference type="EMBL" id="KAI4380693.1"/>
    </source>
</evidence>
<keyword evidence="2" id="KW-1185">Reference proteome</keyword>
<dbReference type="Proteomes" id="UP001057402">
    <property type="component" value="Chromosome 3"/>
</dbReference>
<reference evidence="2" key="1">
    <citation type="journal article" date="2023" name="Front. Plant Sci.">
        <title>Chromosomal-level genome assembly of Melastoma candidum provides insights into trichome evolution.</title>
        <authorList>
            <person name="Zhong Y."/>
            <person name="Wu W."/>
            <person name="Sun C."/>
            <person name="Zou P."/>
            <person name="Liu Y."/>
            <person name="Dai S."/>
            <person name="Zhou R."/>
        </authorList>
    </citation>
    <scope>NUCLEOTIDE SEQUENCE [LARGE SCALE GENOMIC DNA]</scope>
</reference>
<sequence>MAQAARLSRRMQKEVKLLLEDPPHGTSFPSLSDLSSLDALIEGPEGTVYAGGVFKIRVQIPERYPFQPPNVTFATPIYHPNIDTGGRICLDILNLPPKGGWQPSLNISTVLLSIRLLLSEPNPDDGLMCEASKEFKYDRQAFDRKARLMTEKYARAGLSCGSLDGPSMKPDPGLISLQVEDEERCRKLPKELRDDETASMKLGGMRQKLSLATSLKMVNKHDHITGPSPAVAFIKNSIAKTLVGGDQQGQEDDECVNGELRGMQKKLSSGISGELAKDFAGGEQNISFHKNPNDSSPSGSIDKSSAAKRGRLSLGVKEENEENLNPNMKLKSSLIDRNPNRRVNALESIREEVGESLPPDAIIVLDSEDSGDETEGSYVARKFLGQKRVGHLRSKTRRMK</sequence>
<organism evidence="1 2">
    <name type="scientific">Melastoma candidum</name>
    <dbReference type="NCBI Taxonomy" id="119954"/>
    <lineage>
        <taxon>Eukaryota</taxon>
        <taxon>Viridiplantae</taxon>
        <taxon>Streptophyta</taxon>
        <taxon>Embryophyta</taxon>
        <taxon>Tracheophyta</taxon>
        <taxon>Spermatophyta</taxon>
        <taxon>Magnoliopsida</taxon>
        <taxon>eudicotyledons</taxon>
        <taxon>Gunneridae</taxon>
        <taxon>Pentapetalae</taxon>
        <taxon>rosids</taxon>
        <taxon>malvids</taxon>
        <taxon>Myrtales</taxon>
        <taxon>Melastomataceae</taxon>
        <taxon>Melastomatoideae</taxon>
        <taxon>Melastomateae</taxon>
        <taxon>Melastoma</taxon>
    </lineage>
</organism>
<comment type="caution">
    <text evidence="1">The sequence shown here is derived from an EMBL/GenBank/DDBJ whole genome shotgun (WGS) entry which is preliminary data.</text>
</comment>
<evidence type="ECO:0000313" key="2">
    <source>
        <dbReference type="Proteomes" id="UP001057402"/>
    </source>
</evidence>
<name>A0ACB9RQJ7_9MYRT</name>
<dbReference type="EMBL" id="CM042882">
    <property type="protein sequence ID" value="KAI4380693.1"/>
    <property type="molecule type" value="Genomic_DNA"/>
</dbReference>
<proteinExistence type="predicted"/>